<accession>A0A1F4TP45</accession>
<protein>
    <submittedName>
        <fullName evidence="2">Uncharacterized protein</fullName>
    </submittedName>
</protein>
<dbReference type="EMBL" id="MEUI01000018">
    <property type="protein sequence ID" value="OGC34397.1"/>
    <property type="molecule type" value="Genomic_DNA"/>
</dbReference>
<name>A0A1F4TP45_UNCSA</name>
<proteinExistence type="predicted"/>
<comment type="caution">
    <text evidence="2">The sequence shown here is derived from an EMBL/GenBank/DDBJ whole genome shotgun (WGS) entry which is preliminary data.</text>
</comment>
<reference evidence="2 3" key="1">
    <citation type="journal article" date="2016" name="Nat. Commun.">
        <title>Thousands of microbial genomes shed light on interconnected biogeochemical processes in an aquifer system.</title>
        <authorList>
            <person name="Anantharaman K."/>
            <person name="Brown C.T."/>
            <person name="Hug L.A."/>
            <person name="Sharon I."/>
            <person name="Castelle C.J."/>
            <person name="Probst A.J."/>
            <person name="Thomas B.C."/>
            <person name="Singh A."/>
            <person name="Wilkins M.J."/>
            <person name="Karaoz U."/>
            <person name="Brodie E.L."/>
            <person name="Williams K.H."/>
            <person name="Hubbard S.S."/>
            <person name="Banfield J.F."/>
        </authorList>
    </citation>
    <scope>NUCLEOTIDE SEQUENCE [LARGE SCALE GENOMIC DNA]</scope>
</reference>
<sequence>MIAGGAIGFALAWFVFGRSKGVPSDQYDGILKEKIELSDKVLGLAKDVSRLEAEKSGLQEKLDVGKADFDNLQQKFEDRFKILAHDILEDQSKNTWDVKEAKSVAEAQAYMGSSTSDIGHRISDIGHGQVISVEAGTKPDWWQQNWYKIITATAVIAGVYVTVRR</sequence>
<feature type="coiled-coil region" evidence="1">
    <location>
        <begin position="41"/>
        <end position="68"/>
    </location>
</feature>
<evidence type="ECO:0000256" key="1">
    <source>
        <dbReference type="SAM" id="Coils"/>
    </source>
</evidence>
<dbReference type="Proteomes" id="UP000177309">
    <property type="component" value="Unassembled WGS sequence"/>
</dbReference>
<dbReference type="AlphaFoldDB" id="A0A1F4TP45"/>
<evidence type="ECO:0000313" key="3">
    <source>
        <dbReference type="Proteomes" id="UP000177309"/>
    </source>
</evidence>
<evidence type="ECO:0000313" key="2">
    <source>
        <dbReference type="EMBL" id="OGC34397.1"/>
    </source>
</evidence>
<gene>
    <name evidence="2" type="ORF">A2462_00855</name>
</gene>
<keyword evidence="1" id="KW-0175">Coiled coil</keyword>
<organism evidence="2 3">
    <name type="scientific">candidate division WOR-1 bacterium RIFOXYC2_FULL_41_25</name>
    <dbReference type="NCBI Taxonomy" id="1802586"/>
    <lineage>
        <taxon>Bacteria</taxon>
        <taxon>Bacillati</taxon>
        <taxon>Saganbacteria</taxon>
    </lineage>
</organism>